<evidence type="ECO:0000256" key="5">
    <source>
        <dbReference type="SAM" id="Phobius"/>
    </source>
</evidence>
<dbReference type="PANTHER" id="PTHR31746:SF2">
    <property type="entry name" value="TRANSMEMBRANE PROTEIN 229A"/>
    <property type="match status" value="1"/>
</dbReference>
<proteinExistence type="predicted"/>
<evidence type="ECO:0000256" key="1">
    <source>
        <dbReference type="ARBA" id="ARBA00004141"/>
    </source>
</evidence>
<name>A0ABS4EE48_9FIRM</name>
<comment type="subcellular location">
    <subcellularLocation>
        <location evidence="1">Membrane</location>
        <topology evidence="1">Multi-pass membrane protein</topology>
    </subcellularLocation>
</comment>
<keyword evidence="7" id="KW-1185">Reference proteome</keyword>
<comment type="caution">
    <text evidence="6">The sequence shown here is derived from an EMBL/GenBank/DDBJ whole genome shotgun (WGS) entry which is preliminary data.</text>
</comment>
<dbReference type="Proteomes" id="UP000767291">
    <property type="component" value="Unassembled WGS sequence"/>
</dbReference>
<gene>
    <name evidence="6" type="ORF">J2Z43_002662</name>
</gene>
<evidence type="ECO:0000313" key="7">
    <source>
        <dbReference type="Proteomes" id="UP000767291"/>
    </source>
</evidence>
<evidence type="ECO:0000256" key="2">
    <source>
        <dbReference type="ARBA" id="ARBA00022692"/>
    </source>
</evidence>
<evidence type="ECO:0000256" key="4">
    <source>
        <dbReference type="ARBA" id="ARBA00023136"/>
    </source>
</evidence>
<dbReference type="PANTHER" id="PTHR31746">
    <property type="entry name" value="TRANSMEMBRANE PROTEIN 229 FAMILY MEMBER"/>
    <property type="match status" value="1"/>
</dbReference>
<dbReference type="RefSeq" id="WP_027702469.1">
    <property type="nucleotide sequence ID" value="NZ_BAAACS010000017.1"/>
</dbReference>
<dbReference type="InterPro" id="IPR010540">
    <property type="entry name" value="CmpB_TMEM229"/>
</dbReference>
<organism evidence="6 7">
    <name type="scientific">Metaclostridioides mangenotii</name>
    <dbReference type="NCBI Taxonomy" id="1540"/>
    <lineage>
        <taxon>Bacteria</taxon>
        <taxon>Bacillati</taxon>
        <taxon>Bacillota</taxon>
        <taxon>Clostridia</taxon>
        <taxon>Peptostreptococcales</taxon>
        <taxon>Peptostreptococcaceae</taxon>
        <taxon>Metaclostridioides</taxon>
    </lineage>
</organism>
<keyword evidence="2 5" id="KW-0812">Transmembrane</keyword>
<sequence>MIIRFLIYGAIGWCMEIMWTGFHSLKNKDYKMTATTSIWMFFIYGMVVFFEPVCDVLAGLPILIRGGIYVLCIFGIEYLTGGFLKRLGTCPWDYTGSKYSINGLIRLDYAPAWFLAGIIFEAVYRQLI</sequence>
<evidence type="ECO:0000256" key="3">
    <source>
        <dbReference type="ARBA" id="ARBA00022989"/>
    </source>
</evidence>
<protein>
    <submittedName>
        <fullName evidence="6">Membrane protein</fullName>
    </submittedName>
</protein>
<keyword evidence="4 5" id="KW-0472">Membrane</keyword>
<dbReference type="Pfam" id="PF06541">
    <property type="entry name" value="ABC_trans_CmpB"/>
    <property type="match status" value="1"/>
</dbReference>
<feature type="transmembrane region" description="Helical" evidence="5">
    <location>
        <begin position="32"/>
        <end position="50"/>
    </location>
</feature>
<dbReference type="EMBL" id="JAGGJX010000007">
    <property type="protein sequence ID" value="MBP1856214.1"/>
    <property type="molecule type" value="Genomic_DNA"/>
</dbReference>
<evidence type="ECO:0000313" key="6">
    <source>
        <dbReference type="EMBL" id="MBP1856214.1"/>
    </source>
</evidence>
<feature type="transmembrane region" description="Helical" evidence="5">
    <location>
        <begin position="6"/>
        <end position="25"/>
    </location>
</feature>
<accession>A0ABS4EE48</accession>
<feature type="transmembrane region" description="Helical" evidence="5">
    <location>
        <begin position="56"/>
        <end position="76"/>
    </location>
</feature>
<keyword evidence="3 5" id="KW-1133">Transmembrane helix</keyword>
<reference evidence="6 7" key="1">
    <citation type="submission" date="2021-03" db="EMBL/GenBank/DDBJ databases">
        <title>Genomic Encyclopedia of Type Strains, Phase IV (KMG-IV): sequencing the most valuable type-strain genomes for metagenomic binning, comparative biology and taxonomic classification.</title>
        <authorList>
            <person name="Goeker M."/>
        </authorList>
    </citation>
    <scope>NUCLEOTIDE SEQUENCE [LARGE SCALE GENOMIC DNA]</scope>
    <source>
        <strain evidence="6 7">DSM 1289</strain>
    </source>
</reference>